<dbReference type="InterPro" id="IPR031030">
    <property type="entry name" value="Lepto_Lipo_YY_C"/>
</dbReference>
<name>A0A1D7V0M7_9LEPT</name>
<accession>A0A1D7V0M7</accession>
<keyword evidence="2" id="KW-1185">Reference proteome</keyword>
<evidence type="ECO:0008006" key="3">
    <source>
        <dbReference type="Google" id="ProtNLM"/>
    </source>
</evidence>
<evidence type="ECO:0000313" key="2">
    <source>
        <dbReference type="Proteomes" id="UP000094197"/>
    </source>
</evidence>
<dbReference type="OrthoDB" id="331195at2"/>
<protein>
    <recommendedName>
        <fullName evidence="3">Lipoprotein</fullName>
    </recommendedName>
</protein>
<evidence type="ECO:0000313" key="1">
    <source>
        <dbReference type="EMBL" id="AOP35391.1"/>
    </source>
</evidence>
<organism evidence="1 2">
    <name type="scientific">Leptospira tipperaryensis</name>
    <dbReference type="NCBI Taxonomy" id="2564040"/>
    <lineage>
        <taxon>Bacteria</taxon>
        <taxon>Pseudomonadati</taxon>
        <taxon>Spirochaetota</taxon>
        <taxon>Spirochaetia</taxon>
        <taxon>Leptospirales</taxon>
        <taxon>Leptospiraceae</taxon>
        <taxon>Leptospira</taxon>
    </lineage>
</organism>
<sequence length="130" mass="13899">MKTLFSRILILLLLSQVYNCLLFDTLGIAPGRIKGSEAAGQIKDAAIVTDLINSTILSGRATVSILSILADQLAGIKSDGKYVKSEVDDCIAEIKGLSGYLIGAPLTILLQSKCSLKEDKVILDSPFPEF</sequence>
<gene>
    <name evidence="1" type="ORF">A0128_17015</name>
</gene>
<dbReference type="EMBL" id="CP015217">
    <property type="protein sequence ID" value="AOP35391.1"/>
    <property type="molecule type" value="Genomic_DNA"/>
</dbReference>
<dbReference type="AlphaFoldDB" id="A0A1D7V0M7"/>
<dbReference type="Proteomes" id="UP000094197">
    <property type="component" value="Chromosome 1"/>
</dbReference>
<proteinExistence type="predicted"/>
<dbReference type="NCBIfam" id="TIGR04452">
    <property type="entry name" value="Lepto_Lipo_YY_C"/>
    <property type="match status" value="1"/>
</dbReference>
<dbReference type="RefSeq" id="WP_069608594.1">
    <property type="nucleotide sequence ID" value="NZ_CP015217.1"/>
</dbReference>
<reference evidence="1 2" key="1">
    <citation type="submission" date="2016-04" db="EMBL/GenBank/DDBJ databases">
        <title>Complete genome seqeunce of Leptospira alstonii serovar Room22.</title>
        <authorList>
            <person name="Nally J.E."/>
            <person name="Bayles D.O."/>
            <person name="Hurley D."/>
            <person name="Fanning S."/>
            <person name="McMahon B.J."/>
            <person name="Arent Z."/>
        </authorList>
    </citation>
    <scope>NUCLEOTIDE SEQUENCE [LARGE SCALE GENOMIC DNA]</scope>
    <source>
        <strain evidence="1 2">GWTS #1</strain>
    </source>
</reference>
<dbReference type="KEGG" id="laj:A0128_17015"/>